<accession>A0A1G9U358</accession>
<reference evidence="2" key="1">
    <citation type="submission" date="2016-10" db="EMBL/GenBank/DDBJ databases">
        <authorList>
            <person name="Varghese N."/>
            <person name="Submissions S."/>
        </authorList>
    </citation>
    <scope>NUCLEOTIDE SEQUENCE [LARGE SCALE GENOMIC DNA]</scope>
    <source>
        <strain evidence="2">AAP</strain>
    </source>
</reference>
<evidence type="ECO:0000313" key="2">
    <source>
        <dbReference type="Proteomes" id="UP000199107"/>
    </source>
</evidence>
<dbReference type="Proteomes" id="UP000199107">
    <property type="component" value="Unassembled WGS sequence"/>
</dbReference>
<gene>
    <name evidence="1" type="ORF">SAMN05192555_114116</name>
</gene>
<sequence length="386" mass="39500">MKNKQRGMTLIVSLTLMSLALVLGVSGLQSARVEETAAGSNRSSANAQMAAEFGASQRLTSVKGNSISSLPACSNPPSLGETISVSNAQDSTVGYQHETCRLDNETARITSRGLAGDLNRTIQVVYIDPDSSFLGLSALNFPAQVNPFSAPSSNSFIVEGAVEDSVDSGSLPAISTAGQQSYIESQIGDDRIDNYSGGISNEISESILTDAAKFSEFVESLKVYAADTTANGGAGQQISSISNGTNLGNASAPMITYVTGDASVQGNASGAGILIVDGDYGTSGTPGFDGLIIVLGDTFGITGGGNGGLSGALILAPMEDSEDGEAKQFSDATVSSSGGGNASYSHDAEALSAAFNLLPESLQLFWRDNNQSTNVTPGVASWIETI</sequence>
<organism evidence="1 2">
    <name type="scientific">Franzmannia pantelleriensis</name>
    <dbReference type="NCBI Taxonomy" id="48727"/>
    <lineage>
        <taxon>Bacteria</taxon>
        <taxon>Pseudomonadati</taxon>
        <taxon>Pseudomonadota</taxon>
        <taxon>Gammaproteobacteria</taxon>
        <taxon>Oceanospirillales</taxon>
        <taxon>Halomonadaceae</taxon>
        <taxon>Franzmannia</taxon>
    </lineage>
</organism>
<protein>
    <recommendedName>
        <fullName evidence="3">PilX N-terminal</fullName>
    </recommendedName>
</protein>
<dbReference type="OrthoDB" id="6174658at2"/>
<proteinExistence type="predicted"/>
<keyword evidence="2" id="KW-1185">Reference proteome</keyword>
<evidence type="ECO:0000313" key="1">
    <source>
        <dbReference type="EMBL" id="SDM54429.1"/>
    </source>
</evidence>
<name>A0A1G9U358_9GAMM</name>
<dbReference type="AlphaFoldDB" id="A0A1G9U358"/>
<dbReference type="STRING" id="48727.SAMN05192555_114116"/>
<evidence type="ECO:0008006" key="3">
    <source>
        <dbReference type="Google" id="ProtNLM"/>
    </source>
</evidence>
<dbReference type="EMBL" id="FNGH01000014">
    <property type="protein sequence ID" value="SDM54429.1"/>
    <property type="molecule type" value="Genomic_DNA"/>
</dbReference>
<dbReference type="RefSeq" id="WP_143025088.1">
    <property type="nucleotide sequence ID" value="NZ_FNGH01000014.1"/>
</dbReference>